<feature type="signal peptide" evidence="3">
    <location>
        <begin position="1"/>
        <end position="20"/>
    </location>
</feature>
<keyword evidence="6" id="KW-1185">Reference proteome</keyword>
<dbReference type="Pfam" id="PF05686">
    <property type="entry name" value="Glyco_transf_90"/>
    <property type="match status" value="1"/>
</dbReference>
<protein>
    <recommendedName>
        <fullName evidence="4">Glycosyl transferase CAP10 domain-containing protein</fullName>
    </recommendedName>
</protein>
<evidence type="ECO:0000313" key="5">
    <source>
        <dbReference type="EMBL" id="KAK3380641.1"/>
    </source>
</evidence>
<gene>
    <name evidence="5" type="ORF">B0T24DRAFT_697214</name>
</gene>
<dbReference type="SMART" id="SM00672">
    <property type="entry name" value="CAP10"/>
    <property type="match status" value="1"/>
</dbReference>
<comment type="caution">
    <text evidence="5">The sequence shown here is derived from an EMBL/GenBank/DDBJ whole genome shotgun (WGS) entry which is preliminary data.</text>
</comment>
<keyword evidence="2" id="KW-0472">Membrane</keyword>
<keyword evidence="2" id="KW-0812">Transmembrane</keyword>
<evidence type="ECO:0000259" key="4">
    <source>
        <dbReference type="SMART" id="SM00672"/>
    </source>
</evidence>
<keyword evidence="2" id="KW-1133">Transmembrane helix</keyword>
<dbReference type="Proteomes" id="UP001287356">
    <property type="component" value="Unassembled WGS sequence"/>
</dbReference>
<feature type="domain" description="Glycosyl transferase CAP10" evidence="4">
    <location>
        <begin position="601"/>
        <end position="899"/>
    </location>
</feature>
<evidence type="ECO:0000313" key="6">
    <source>
        <dbReference type="Proteomes" id="UP001287356"/>
    </source>
</evidence>
<feature type="non-terminal residue" evidence="5">
    <location>
        <position position="1"/>
    </location>
</feature>
<organism evidence="5 6">
    <name type="scientific">Lasiosphaeria ovina</name>
    <dbReference type="NCBI Taxonomy" id="92902"/>
    <lineage>
        <taxon>Eukaryota</taxon>
        <taxon>Fungi</taxon>
        <taxon>Dikarya</taxon>
        <taxon>Ascomycota</taxon>
        <taxon>Pezizomycotina</taxon>
        <taxon>Sordariomycetes</taxon>
        <taxon>Sordariomycetidae</taxon>
        <taxon>Sordariales</taxon>
        <taxon>Lasiosphaeriaceae</taxon>
        <taxon>Lasiosphaeria</taxon>
    </lineage>
</organism>
<evidence type="ECO:0000256" key="3">
    <source>
        <dbReference type="SAM" id="SignalP"/>
    </source>
</evidence>
<accession>A0AAE0NFK7</accession>
<feature type="transmembrane region" description="Helical" evidence="2">
    <location>
        <begin position="257"/>
        <end position="277"/>
    </location>
</feature>
<feature type="chain" id="PRO_5042065007" description="Glycosyl transferase CAP10 domain-containing protein" evidence="3">
    <location>
        <begin position="21"/>
        <end position="905"/>
    </location>
</feature>
<feature type="region of interest" description="Disordered" evidence="1">
    <location>
        <begin position="569"/>
        <end position="595"/>
    </location>
</feature>
<evidence type="ECO:0000256" key="1">
    <source>
        <dbReference type="SAM" id="MobiDB-lite"/>
    </source>
</evidence>
<dbReference type="InterPro" id="IPR051091">
    <property type="entry name" value="O-Glucosyltr/Glycosyltrsf_90"/>
</dbReference>
<dbReference type="EMBL" id="JAULSN010000002">
    <property type="protein sequence ID" value="KAK3380641.1"/>
    <property type="molecule type" value="Genomic_DNA"/>
</dbReference>
<feature type="transmembrane region" description="Helical" evidence="2">
    <location>
        <begin position="339"/>
        <end position="359"/>
    </location>
</feature>
<keyword evidence="3" id="KW-0732">Signal</keyword>
<dbReference type="PANTHER" id="PTHR12203:SF61">
    <property type="entry name" value="CAPSULE PROTEIN"/>
    <property type="match status" value="1"/>
</dbReference>
<feature type="compositionally biased region" description="Low complexity" evidence="1">
    <location>
        <begin position="570"/>
        <end position="595"/>
    </location>
</feature>
<feature type="transmembrane region" description="Helical" evidence="2">
    <location>
        <begin position="312"/>
        <end position="332"/>
    </location>
</feature>
<dbReference type="AlphaFoldDB" id="A0AAE0NFK7"/>
<dbReference type="InterPro" id="IPR006598">
    <property type="entry name" value="CAP10"/>
</dbReference>
<name>A0AAE0NFK7_9PEZI</name>
<reference evidence="5" key="1">
    <citation type="journal article" date="2023" name="Mol. Phylogenet. Evol.">
        <title>Genome-scale phylogeny and comparative genomics of the fungal order Sordariales.</title>
        <authorList>
            <person name="Hensen N."/>
            <person name="Bonometti L."/>
            <person name="Westerberg I."/>
            <person name="Brannstrom I.O."/>
            <person name="Guillou S."/>
            <person name="Cros-Aarteil S."/>
            <person name="Calhoun S."/>
            <person name="Haridas S."/>
            <person name="Kuo A."/>
            <person name="Mondo S."/>
            <person name="Pangilinan J."/>
            <person name="Riley R."/>
            <person name="LaButti K."/>
            <person name="Andreopoulos B."/>
            <person name="Lipzen A."/>
            <person name="Chen C."/>
            <person name="Yan M."/>
            <person name="Daum C."/>
            <person name="Ng V."/>
            <person name="Clum A."/>
            <person name="Steindorff A."/>
            <person name="Ohm R.A."/>
            <person name="Martin F."/>
            <person name="Silar P."/>
            <person name="Natvig D.O."/>
            <person name="Lalanne C."/>
            <person name="Gautier V."/>
            <person name="Ament-Velasquez S.L."/>
            <person name="Kruys A."/>
            <person name="Hutchinson M.I."/>
            <person name="Powell A.J."/>
            <person name="Barry K."/>
            <person name="Miller A.N."/>
            <person name="Grigoriev I.V."/>
            <person name="Debuchy R."/>
            <person name="Gladieux P."/>
            <person name="Hiltunen Thoren M."/>
            <person name="Johannesson H."/>
        </authorList>
    </citation>
    <scope>NUCLEOTIDE SEQUENCE</scope>
    <source>
        <strain evidence="5">CBS 958.72</strain>
    </source>
</reference>
<feature type="transmembrane region" description="Helical" evidence="2">
    <location>
        <begin position="289"/>
        <end position="306"/>
    </location>
</feature>
<proteinExistence type="predicted"/>
<dbReference type="PANTHER" id="PTHR12203">
    <property type="entry name" value="KDEL LYS-ASP-GLU-LEU CONTAINING - RELATED"/>
    <property type="match status" value="1"/>
</dbReference>
<sequence length="905" mass="98717">MAGSTAAALLCAALTHHLSSRLWELGSIQTRQLCAETVCWLVLPVLVRSQARSHTTIWNFHSISKATSPVSWSFHSLFKATSPVSWKPPRRSTNVSNAIWVFAAGAAAAACYHAEAGVPGLLPALTPLLLITENRRRPELQVLASDEPWSLLSPLANTVWGTGFAAAVAIFALSNWGLQECLLSAALLGALVRVYIHLLPAASSTTTTKTTATILDCRDGATINVEEAIVDISLCVVPMLAAALLLQALAFGLPGNIIAGIVPTLVLGLAKALSWYFTIRTAHSASWRIAAPITVFGIVAAQDPFLQSTDTQALAVLAAAFLTLAQVIAMLPKQTKRKWALWALFLLPLGPYLANISAIKAAQAAAPQDWGTAEHQHPVEALMRAAREQFDQKLARQSKDFATAEAEYVRRYGVEPPAGFEAWHTFAMAHGSLLIDDFDTIFDSVSPFWRLSGREVQQVMADAYATPGMDVFHCAFSGHTARTACRHPKRSVTFDRNIGLSLTQLLAPLAGTGALPDIQLLVNRLDEPRVVVPPPATSDATCRPTNFTVTDLSHRPTWDALTRHCSAGLTPSSNATATTTTTATSPNSNNNNNNNKINTYGLPFLSDLASATDLCHHPEYSRQHGLLQSPTTFSLVRGLVPILSPGRASTMGDVLFPAPAYGEPEFAYDARRDVPWAAKRAALYWAGSNTGGFAGRDGWWASFHRQRFVALAGNRGGRVHAYLRREGEGEEELGDSGGGNGIARVLSGFLDGRLYDVAFTHVFGCASWRECREQRGAFGTRAWADRHAPLRSQLVFDVDGNGISGRFYMLLASRSAPLKLTLLREWHDDRLAPWVHYVPVSMGLEELPEMVFYLTSTDAGRQRAREIADRGREWFAKAFRDVDLTIYLYRLMLELARLHDPDREA</sequence>
<feature type="transmembrane region" description="Helical" evidence="2">
    <location>
        <begin position="228"/>
        <end position="251"/>
    </location>
</feature>
<evidence type="ECO:0000256" key="2">
    <source>
        <dbReference type="SAM" id="Phobius"/>
    </source>
</evidence>
<feature type="transmembrane region" description="Helical" evidence="2">
    <location>
        <begin position="159"/>
        <end position="178"/>
    </location>
</feature>
<reference evidence="5" key="2">
    <citation type="submission" date="2023-06" db="EMBL/GenBank/DDBJ databases">
        <authorList>
            <consortium name="Lawrence Berkeley National Laboratory"/>
            <person name="Haridas S."/>
            <person name="Hensen N."/>
            <person name="Bonometti L."/>
            <person name="Westerberg I."/>
            <person name="Brannstrom I.O."/>
            <person name="Guillou S."/>
            <person name="Cros-Aarteil S."/>
            <person name="Calhoun S."/>
            <person name="Kuo A."/>
            <person name="Mondo S."/>
            <person name="Pangilinan J."/>
            <person name="Riley R."/>
            <person name="Labutti K."/>
            <person name="Andreopoulos B."/>
            <person name="Lipzen A."/>
            <person name="Chen C."/>
            <person name="Yanf M."/>
            <person name="Daum C."/>
            <person name="Ng V."/>
            <person name="Clum A."/>
            <person name="Steindorff A."/>
            <person name="Ohm R."/>
            <person name="Martin F."/>
            <person name="Silar P."/>
            <person name="Natvig D."/>
            <person name="Lalanne C."/>
            <person name="Gautier V."/>
            <person name="Ament-Velasquez S.L."/>
            <person name="Kruys A."/>
            <person name="Hutchinson M.I."/>
            <person name="Powell A.J."/>
            <person name="Barry K."/>
            <person name="Miller A.N."/>
            <person name="Grigoriev I.V."/>
            <person name="Debuchy R."/>
            <person name="Gladieux P."/>
            <person name="Thoren M.H."/>
            <person name="Johannesson H."/>
        </authorList>
    </citation>
    <scope>NUCLEOTIDE SEQUENCE</scope>
    <source>
        <strain evidence="5">CBS 958.72</strain>
    </source>
</reference>